<proteinExistence type="predicted"/>
<name>A0A1F5Z6M0_9BACT</name>
<dbReference type="EMBL" id="MFJF01000005">
    <property type="protein sequence ID" value="OGG08086.1"/>
    <property type="molecule type" value="Genomic_DNA"/>
</dbReference>
<evidence type="ECO:0000313" key="1">
    <source>
        <dbReference type="EMBL" id="OGG08086.1"/>
    </source>
</evidence>
<gene>
    <name evidence="1" type="ORF">A2777_01735</name>
</gene>
<sequence length="61" mass="6969">MPDQAGCVIKGNMDNNGRNRIYYLPGCTQYKFTVVEKDKGEAWFCMQRQAQQTGFVKAKTC</sequence>
<evidence type="ECO:0000313" key="2">
    <source>
        <dbReference type="Proteomes" id="UP000177354"/>
    </source>
</evidence>
<comment type="caution">
    <text evidence="1">The sequence shown here is derived from an EMBL/GenBank/DDBJ whole genome shotgun (WGS) entry which is preliminary data.</text>
</comment>
<accession>A0A1F5Z6M0</accession>
<dbReference type="Proteomes" id="UP000177354">
    <property type="component" value="Unassembled WGS sequence"/>
</dbReference>
<organism evidence="1 2">
    <name type="scientific">Candidatus Gottesmanbacteria bacterium RIFCSPHIGHO2_01_FULL_40_15</name>
    <dbReference type="NCBI Taxonomy" id="1798376"/>
    <lineage>
        <taxon>Bacteria</taxon>
        <taxon>Candidatus Gottesmaniibacteriota</taxon>
    </lineage>
</organism>
<protein>
    <submittedName>
        <fullName evidence="1">Uncharacterized protein</fullName>
    </submittedName>
</protein>
<dbReference type="AlphaFoldDB" id="A0A1F5Z6M0"/>
<reference evidence="1 2" key="1">
    <citation type="journal article" date="2016" name="Nat. Commun.">
        <title>Thousands of microbial genomes shed light on interconnected biogeochemical processes in an aquifer system.</title>
        <authorList>
            <person name="Anantharaman K."/>
            <person name="Brown C.T."/>
            <person name="Hug L.A."/>
            <person name="Sharon I."/>
            <person name="Castelle C.J."/>
            <person name="Probst A.J."/>
            <person name="Thomas B.C."/>
            <person name="Singh A."/>
            <person name="Wilkins M.J."/>
            <person name="Karaoz U."/>
            <person name="Brodie E.L."/>
            <person name="Williams K.H."/>
            <person name="Hubbard S.S."/>
            <person name="Banfield J.F."/>
        </authorList>
    </citation>
    <scope>NUCLEOTIDE SEQUENCE [LARGE SCALE GENOMIC DNA]</scope>
</reference>